<comment type="caution">
    <text evidence="12">The sequence shown here is derived from an EMBL/GenBank/DDBJ whole genome shotgun (WGS) entry which is preliminary data.</text>
</comment>
<dbReference type="Gene3D" id="3.90.230.10">
    <property type="entry name" value="Creatinase/methionine aminopeptidase superfamily"/>
    <property type="match status" value="1"/>
</dbReference>
<comment type="cofactor">
    <cofactor evidence="2">
        <name>Mn(2+)</name>
        <dbReference type="ChEBI" id="CHEBI:29035"/>
    </cofactor>
</comment>
<gene>
    <name evidence="12" type="ORF">EHS11_15855</name>
</gene>
<dbReference type="OrthoDB" id="9806388at2"/>
<dbReference type="InterPro" id="IPR000994">
    <property type="entry name" value="Pept_M24"/>
</dbReference>
<dbReference type="InterPro" id="IPR052433">
    <property type="entry name" value="X-Pro_dipept-like"/>
</dbReference>
<dbReference type="PANTHER" id="PTHR43226">
    <property type="entry name" value="XAA-PRO AMINOPEPTIDASE 3"/>
    <property type="match status" value="1"/>
</dbReference>
<evidence type="ECO:0000256" key="5">
    <source>
        <dbReference type="ARBA" id="ARBA00022670"/>
    </source>
</evidence>
<dbReference type="Proteomes" id="UP000298264">
    <property type="component" value="Unassembled WGS sequence"/>
</dbReference>
<dbReference type="EC" id="3.4.11.9" evidence="4"/>
<evidence type="ECO:0000256" key="3">
    <source>
        <dbReference type="ARBA" id="ARBA00008766"/>
    </source>
</evidence>
<dbReference type="PROSITE" id="PS00491">
    <property type="entry name" value="PROLINE_PEPTIDASE"/>
    <property type="match status" value="1"/>
</dbReference>
<evidence type="ECO:0000256" key="10">
    <source>
        <dbReference type="RuleBase" id="RU000590"/>
    </source>
</evidence>
<evidence type="ECO:0000256" key="8">
    <source>
        <dbReference type="ARBA" id="ARBA00023049"/>
    </source>
</evidence>
<keyword evidence="13" id="KW-1185">Reference proteome</keyword>
<keyword evidence="8" id="KW-0482">Metalloprotease</keyword>
<dbReference type="GO" id="GO:0070006">
    <property type="term" value="F:metalloaminopeptidase activity"/>
    <property type="evidence" value="ECO:0007669"/>
    <property type="project" value="InterPro"/>
</dbReference>
<evidence type="ECO:0000313" key="12">
    <source>
        <dbReference type="EMBL" id="TGN08375.1"/>
    </source>
</evidence>
<protein>
    <recommendedName>
        <fullName evidence="4">Xaa-Pro aminopeptidase</fullName>
        <ecNumber evidence="4">3.4.11.9</ecNumber>
    </recommendedName>
</protein>
<dbReference type="Pfam" id="PF00557">
    <property type="entry name" value="Peptidase_M24"/>
    <property type="match status" value="1"/>
</dbReference>
<dbReference type="SMART" id="SM01011">
    <property type="entry name" value="AMP_N"/>
    <property type="match status" value="1"/>
</dbReference>
<organism evidence="12 13">
    <name type="scientific">Leptospira ilyithenensis</name>
    <dbReference type="NCBI Taxonomy" id="2484901"/>
    <lineage>
        <taxon>Bacteria</taxon>
        <taxon>Pseudomonadati</taxon>
        <taxon>Spirochaetota</taxon>
        <taxon>Spirochaetia</taxon>
        <taxon>Leptospirales</taxon>
        <taxon>Leptospiraceae</taxon>
        <taxon>Leptospira</taxon>
    </lineage>
</organism>
<dbReference type="SUPFAM" id="SSF53092">
    <property type="entry name" value="Creatinase/prolidase N-terminal domain"/>
    <property type="match status" value="1"/>
</dbReference>
<dbReference type="Pfam" id="PF05195">
    <property type="entry name" value="AMP_N"/>
    <property type="match status" value="1"/>
</dbReference>
<evidence type="ECO:0000256" key="9">
    <source>
        <dbReference type="ARBA" id="ARBA00023211"/>
    </source>
</evidence>
<dbReference type="GO" id="GO:0005829">
    <property type="term" value="C:cytosol"/>
    <property type="evidence" value="ECO:0007669"/>
    <property type="project" value="TreeGrafter"/>
</dbReference>
<sequence length="438" mass="50220">MNQTLRKNKTDYSIHTKRIRTVKQKLNEGEILFVFGANDKIRNRDVEYKFRQDSDFYYLTGITEADSILFITKDRAGMFCLPKDKEKEIWTGIRLGKEKIKELLKLDLVFEIGQWDEKKAELLLGNHTLYYFFGLDSDKDRDLISAARLVSSRVREGKLGPEKIIEPVFLHEMRLQKSKEEIEILKQAAAITKFGHDRIIRESKPGIYEYELEAILEHEYLKHGAWGGGYGHIVATGKNACVLHYVSNDSILKKDDLILVDSGAEFNSYTADVTRVFPAGKKFTEAQKTVYEIVLASQKNAILYSKEGTPFNEIHTKTVYFLADCLKEMGFLSGSMDSIIEKETYKKFYMHRTGHYLGMDVHDVGKYYVQGKGRKLVNGQVITVEPGLYFDPEDVSIPEEFKGIGIRIEDDILVHGNSPVNLTKDIPKEIEEIEAMKV</sequence>
<dbReference type="GO" id="GO:0030145">
    <property type="term" value="F:manganese ion binding"/>
    <property type="evidence" value="ECO:0007669"/>
    <property type="project" value="InterPro"/>
</dbReference>
<keyword evidence="9" id="KW-0464">Manganese</keyword>
<feature type="domain" description="Aminopeptidase P N-terminal" evidence="11">
    <location>
        <begin position="10"/>
        <end position="140"/>
    </location>
</feature>
<name>A0A4R9LL89_9LEPT</name>
<dbReference type="RefSeq" id="WP_135765327.1">
    <property type="nucleotide sequence ID" value="NZ_RQHV01000061.1"/>
</dbReference>
<dbReference type="InterPro" id="IPR036005">
    <property type="entry name" value="Creatinase/aminopeptidase-like"/>
</dbReference>
<evidence type="ECO:0000313" key="13">
    <source>
        <dbReference type="Proteomes" id="UP000298264"/>
    </source>
</evidence>
<comment type="similarity">
    <text evidence="3 10">Belongs to the peptidase M24B family.</text>
</comment>
<dbReference type="CDD" id="cd01087">
    <property type="entry name" value="Prolidase"/>
    <property type="match status" value="1"/>
</dbReference>
<dbReference type="GO" id="GO:0006508">
    <property type="term" value="P:proteolysis"/>
    <property type="evidence" value="ECO:0007669"/>
    <property type="project" value="UniProtKB-KW"/>
</dbReference>
<comment type="catalytic activity">
    <reaction evidence="1">
        <text>Release of any N-terminal amino acid, including proline, that is linked to proline, even from a dipeptide or tripeptide.</text>
        <dbReference type="EC" id="3.4.11.9"/>
    </reaction>
</comment>
<accession>A0A4R9LL89</accession>
<keyword evidence="6 10" id="KW-0479">Metal-binding</keyword>
<dbReference type="EMBL" id="RQHV01000061">
    <property type="protein sequence ID" value="TGN08375.1"/>
    <property type="molecule type" value="Genomic_DNA"/>
</dbReference>
<dbReference type="SUPFAM" id="SSF55920">
    <property type="entry name" value="Creatinase/aminopeptidase"/>
    <property type="match status" value="1"/>
</dbReference>
<evidence type="ECO:0000256" key="7">
    <source>
        <dbReference type="ARBA" id="ARBA00022801"/>
    </source>
</evidence>
<evidence type="ECO:0000256" key="1">
    <source>
        <dbReference type="ARBA" id="ARBA00001424"/>
    </source>
</evidence>
<evidence type="ECO:0000256" key="4">
    <source>
        <dbReference type="ARBA" id="ARBA00012574"/>
    </source>
</evidence>
<dbReference type="InterPro" id="IPR001131">
    <property type="entry name" value="Peptidase_M24B_aminopep-P_CS"/>
</dbReference>
<keyword evidence="7" id="KW-0378">Hydrolase</keyword>
<dbReference type="InterPro" id="IPR029149">
    <property type="entry name" value="Creatin/AminoP/Spt16_N"/>
</dbReference>
<keyword evidence="5" id="KW-0645">Protease</keyword>
<dbReference type="AlphaFoldDB" id="A0A4R9LL89"/>
<evidence type="ECO:0000259" key="11">
    <source>
        <dbReference type="SMART" id="SM01011"/>
    </source>
</evidence>
<dbReference type="PANTHER" id="PTHR43226:SF4">
    <property type="entry name" value="XAA-PRO AMINOPEPTIDASE 3"/>
    <property type="match status" value="1"/>
</dbReference>
<dbReference type="InterPro" id="IPR007865">
    <property type="entry name" value="Aminopep_P_N"/>
</dbReference>
<reference evidence="12" key="1">
    <citation type="journal article" date="2019" name="PLoS Negl. Trop. Dis.">
        <title>Revisiting the worldwide diversity of Leptospira species in the environment.</title>
        <authorList>
            <person name="Vincent A.T."/>
            <person name="Schiettekatte O."/>
            <person name="Bourhy P."/>
            <person name="Veyrier F.J."/>
            <person name="Picardeau M."/>
        </authorList>
    </citation>
    <scope>NUCLEOTIDE SEQUENCE [LARGE SCALE GENOMIC DNA]</scope>
    <source>
        <strain evidence="12">201400974</strain>
    </source>
</reference>
<evidence type="ECO:0000256" key="6">
    <source>
        <dbReference type="ARBA" id="ARBA00022723"/>
    </source>
</evidence>
<proteinExistence type="inferred from homology"/>
<dbReference type="Gene3D" id="3.40.350.10">
    <property type="entry name" value="Creatinase/prolidase N-terminal domain"/>
    <property type="match status" value="1"/>
</dbReference>
<evidence type="ECO:0000256" key="2">
    <source>
        <dbReference type="ARBA" id="ARBA00001936"/>
    </source>
</evidence>